<dbReference type="Pfam" id="PF01408">
    <property type="entry name" value="GFO_IDH_MocA"/>
    <property type="match status" value="1"/>
</dbReference>
<feature type="domain" description="Gfo/Idh/MocA-like oxidoreductase N-terminal" evidence="3">
    <location>
        <begin position="6"/>
        <end position="117"/>
    </location>
</feature>
<dbReference type="EMBL" id="UINC01003985">
    <property type="protein sequence ID" value="SVA10872.1"/>
    <property type="molecule type" value="Genomic_DNA"/>
</dbReference>
<dbReference type="Gene3D" id="3.30.360.10">
    <property type="entry name" value="Dihydrodipicolinate Reductase, domain 2"/>
    <property type="match status" value="1"/>
</dbReference>
<keyword evidence="2" id="KW-0560">Oxidoreductase</keyword>
<comment type="similarity">
    <text evidence="1">Belongs to the Gfo/Idh/MocA family.</text>
</comment>
<organism evidence="5">
    <name type="scientific">marine metagenome</name>
    <dbReference type="NCBI Taxonomy" id="408172"/>
    <lineage>
        <taxon>unclassified sequences</taxon>
        <taxon>metagenomes</taxon>
        <taxon>ecological metagenomes</taxon>
    </lineage>
</organism>
<dbReference type="SUPFAM" id="SSF51735">
    <property type="entry name" value="NAD(P)-binding Rossmann-fold domains"/>
    <property type="match status" value="1"/>
</dbReference>
<evidence type="ECO:0000313" key="5">
    <source>
        <dbReference type="EMBL" id="SVA10872.1"/>
    </source>
</evidence>
<dbReference type="GO" id="GO:0016491">
    <property type="term" value="F:oxidoreductase activity"/>
    <property type="evidence" value="ECO:0007669"/>
    <property type="project" value="UniProtKB-KW"/>
</dbReference>
<dbReference type="SUPFAM" id="SSF55347">
    <property type="entry name" value="Glyceraldehyde-3-phosphate dehydrogenase-like, C-terminal domain"/>
    <property type="match status" value="1"/>
</dbReference>
<evidence type="ECO:0000256" key="1">
    <source>
        <dbReference type="ARBA" id="ARBA00010928"/>
    </source>
</evidence>
<dbReference type="InterPro" id="IPR036291">
    <property type="entry name" value="NAD(P)-bd_dom_sf"/>
</dbReference>
<gene>
    <name evidence="5" type="ORF">METZ01_LOCUS63726</name>
</gene>
<evidence type="ECO:0000259" key="4">
    <source>
        <dbReference type="Pfam" id="PF22725"/>
    </source>
</evidence>
<protein>
    <recommendedName>
        <fullName evidence="6">Gfo/Idh/MocA-like oxidoreductase N-terminal domain-containing protein</fullName>
    </recommendedName>
</protein>
<evidence type="ECO:0000256" key="2">
    <source>
        <dbReference type="ARBA" id="ARBA00023002"/>
    </source>
</evidence>
<reference evidence="5" key="1">
    <citation type="submission" date="2018-05" db="EMBL/GenBank/DDBJ databases">
        <authorList>
            <person name="Lanie J.A."/>
            <person name="Ng W.-L."/>
            <person name="Kazmierczak K.M."/>
            <person name="Andrzejewski T.M."/>
            <person name="Davidsen T.M."/>
            <person name="Wayne K.J."/>
            <person name="Tettelin H."/>
            <person name="Glass J.I."/>
            <person name="Rusch D."/>
            <person name="Podicherti R."/>
            <person name="Tsui H.-C.T."/>
            <person name="Winkler M.E."/>
        </authorList>
    </citation>
    <scope>NUCLEOTIDE SEQUENCE</scope>
</reference>
<sequence length="326" mass="37181">MNFGSLGIAKILEEGLMQPAEDLQEATVMAVASREESKAKEFATANSIEKYYGSYQSLIEDKDIDAVYIPLPNGLHYKWAKKAIEAGKHVLCEKPLCSNGFEAFSLYELAKEKNLILLDAYHHSFHPSFLRAKEIINKGEIGEIIEMRGRFTVNIPKPDIRFDFSLSGGAFMDPGCYLVHALIHFFDEYPEIISTQVKTDQDDSRIDIESRAELLIGKKTKVNIHSSIESNEEMKIWLEFFGKEGSLKINNFVRSAWGTLQLSNRDTELKEEPFSKRGTFSHQLEEFSKLIKQGPNKQLENESKNVMKLLDELYIFSDLPIRGEEI</sequence>
<dbReference type="InterPro" id="IPR000683">
    <property type="entry name" value="Gfo/Idh/MocA-like_OxRdtase_N"/>
</dbReference>
<feature type="domain" description="GFO/IDH/MocA-like oxidoreductase" evidence="4">
    <location>
        <begin position="129"/>
        <end position="247"/>
    </location>
</feature>
<accession>A0A381T3S6</accession>
<dbReference type="GO" id="GO:0000166">
    <property type="term" value="F:nucleotide binding"/>
    <property type="evidence" value="ECO:0007669"/>
    <property type="project" value="InterPro"/>
</dbReference>
<dbReference type="AlphaFoldDB" id="A0A381T3S6"/>
<evidence type="ECO:0000259" key="3">
    <source>
        <dbReference type="Pfam" id="PF01408"/>
    </source>
</evidence>
<proteinExistence type="inferred from homology"/>
<dbReference type="InterPro" id="IPR050984">
    <property type="entry name" value="Gfo/Idh/MocA_domain"/>
</dbReference>
<dbReference type="PANTHER" id="PTHR22604">
    <property type="entry name" value="OXIDOREDUCTASES"/>
    <property type="match status" value="1"/>
</dbReference>
<name>A0A381T3S6_9ZZZZ</name>
<dbReference type="Pfam" id="PF22725">
    <property type="entry name" value="GFO_IDH_MocA_C3"/>
    <property type="match status" value="1"/>
</dbReference>
<evidence type="ECO:0008006" key="6">
    <source>
        <dbReference type="Google" id="ProtNLM"/>
    </source>
</evidence>
<dbReference type="PANTHER" id="PTHR22604:SF105">
    <property type="entry name" value="TRANS-1,2-DIHYDROBENZENE-1,2-DIOL DEHYDROGENASE"/>
    <property type="match status" value="1"/>
</dbReference>
<dbReference type="Gene3D" id="3.40.50.720">
    <property type="entry name" value="NAD(P)-binding Rossmann-like Domain"/>
    <property type="match status" value="1"/>
</dbReference>
<dbReference type="InterPro" id="IPR055170">
    <property type="entry name" value="GFO_IDH_MocA-like_dom"/>
</dbReference>